<dbReference type="Proteomes" id="UP000277424">
    <property type="component" value="Unassembled WGS sequence"/>
</dbReference>
<comment type="caution">
    <text evidence="3">The sequence shown here is derived from an EMBL/GenBank/DDBJ whole genome shotgun (WGS) entry which is preliminary data.</text>
</comment>
<dbReference type="GO" id="GO:0005524">
    <property type="term" value="F:ATP binding"/>
    <property type="evidence" value="ECO:0007669"/>
    <property type="project" value="UniProtKB-UniRule"/>
</dbReference>
<dbReference type="AlphaFoldDB" id="A0A420WA30"/>
<organism evidence="3 4">
    <name type="scientific">Oceanibaculum indicum</name>
    <dbReference type="NCBI Taxonomy" id="526216"/>
    <lineage>
        <taxon>Bacteria</taxon>
        <taxon>Pseudomonadati</taxon>
        <taxon>Pseudomonadota</taxon>
        <taxon>Alphaproteobacteria</taxon>
        <taxon>Rhodospirillales</taxon>
        <taxon>Oceanibaculaceae</taxon>
        <taxon>Oceanibaculum</taxon>
    </lineage>
</organism>
<dbReference type="GO" id="GO:0046872">
    <property type="term" value="F:metal ion binding"/>
    <property type="evidence" value="ECO:0007669"/>
    <property type="project" value="InterPro"/>
</dbReference>
<evidence type="ECO:0000259" key="2">
    <source>
        <dbReference type="PROSITE" id="PS50975"/>
    </source>
</evidence>
<dbReference type="Pfam" id="PF02955">
    <property type="entry name" value="GSH-S_ATP"/>
    <property type="match status" value="1"/>
</dbReference>
<dbReference type="GO" id="GO:0004363">
    <property type="term" value="F:glutathione synthase activity"/>
    <property type="evidence" value="ECO:0007669"/>
    <property type="project" value="InterPro"/>
</dbReference>
<evidence type="ECO:0000313" key="3">
    <source>
        <dbReference type="EMBL" id="RKQ67861.1"/>
    </source>
</evidence>
<accession>A0A420WA30</accession>
<sequence length="293" mass="32291">MPALSSPVIALALCTDWPEPTVSEIRFVDALRDQGATVRWAPWTAEDQSVFRTADLVMLRGTWDYHRRLEAYRGWLLGLSAAGVRVANPVGLVEWNLDKAYLDSLAASGIRTPGQTVLPLDRQALADFMDERGWREAVVKPTAGASGHGVRLVAREGIEALWPEIAESVAPHRLLVQEFIGTVRTSGQISFVFFDGTFSHAAQLIPRAGEFRINSAFQPEKRAYRPAAGELAQALDVLEKLPQRPLYARIDGIFDGSDFVLLEAEVNEPALFLDLDPEAGRRFAAASLAWVAR</sequence>
<dbReference type="InterPro" id="IPR053191">
    <property type="entry name" value="DcsG_Biosynth_Enzyme"/>
</dbReference>
<dbReference type="PANTHER" id="PTHR39217:SF1">
    <property type="entry name" value="GLUTATHIONE SYNTHETASE"/>
    <property type="match status" value="1"/>
</dbReference>
<dbReference type="EMBL" id="RBIG01000005">
    <property type="protein sequence ID" value="RKQ67861.1"/>
    <property type="molecule type" value="Genomic_DNA"/>
</dbReference>
<protein>
    <submittedName>
        <fullName evidence="3">Glutathione synthetase-like protein</fullName>
    </submittedName>
</protein>
<keyword evidence="1" id="KW-0067">ATP-binding</keyword>
<reference evidence="3 4" key="1">
    <citation type="submission" date="2018-10" db="EMBL/GenBank/DDBJ databases">
        <title>Comparative analysis of microorganisms from saline springs in Andes Mountain Range, Colombia.</title>
        <authorList>
            <person name="Rubin E."/>
        </authorList>
    </citation>
    <scope>NUCLEOTIDE SEQUENCE [LARGE SCALE GENOMIC DNA]</scope>
    <source>
        <strain evidence="3 4">USBA 36</strain>
    </source>
</reference>
<name>A0A420WA30_9PROT</name>
<evidence type="ECO:0000313" key="4">
    <source>
        <dbReference type="Proteomes" id="UP000277424"/>
    </source>
</evidence>
<dbReference type="PROSITE" id="PS50975">
    <property type="entry name" value="ATP_GRASP"/>
    <property type="match status" value="1"/>
</dbReference>
<proteinExistence type="predicted"/>
<gene>
    <name evidence="3" type="ORF">BCL74_3522</name>
</gene>
<feature type="domain" description="ATP-grasp" evidence="2">
    <location>
        <begin position="102"/>
        <end position="292"/>
    </location>
</feature>
<keyword evidence="1" id="KW-0547">Nucleotide-binding</keyword>
<evidence type="ECO:0000256" key="1">
    <source>
        <dbReference type="PROSITE-ProRule" id="PRU00409"/>
    </source>
</evidence>
<dbReference type="RefSeq" id="WP_183078031.1">
    <property type="nucleotide sequence ID" value="NZ_RBIG01000005.1"/>
</dbReference>
<dbReference type="InterPro" id="IPR011761">
    <property type="entry name" value="ATP-grasp"/>
</dbReference>
<dbReference type="SUPFAM" id="SSF56059">
    <property type="entry name" value="Glutathione synthetase ATP-binding domain-like"/>
    <property type="match status" value="1"/>
</dbReference>
<dbReference type="InterPro" id="IPR004218">
    <property type="entry name" value="GSHS_ATP-bd"/>
</dbReference>
<dbReference type="PANTHER" id="PTHR39217">
    <property type="match status" value="1"/>
</dbReference>